<protein>
    <recommendedName>
        <fullName evidence="3">Tetratricopeptide repeat protein</fullName>
    </recommendedName>
</protein>
<reference evidence="2" key="1">
    <citation type="journal article" date="2019" name="Int. J. Syst. Evol. Microbiol.">
        <title>The Global Catalogue of Microorganisms (GCM) 10K type strain sequencing project: providing services to taxonomists for standard genome sequencing and annotation.</title>
        <authorList>
            <consortium name="The Broad Institute Genomics Platform"/>
            <consortium name="The Broad Institute Genome Sequencing Center for Infectious Disease"/>
            <person name="Wu L."/>
            <person name="Ma J."/>
        </authorList>
    </citation>
    <scope>NUCLEOTIDE SEQUENCE [LARGE SCALE GENOMIC DNA]</scope>
    <source>
        <strain evidence="2">CCUG 63830</strain>
    </source>
</reference>
<evidence type="ECO:0008006" key="3">
    <source>
        <dbReference type="Google" id="ProtNLM"/>
    </source>
</evidence>
<accession>A0ABW1ZNX2</accession>
<comment type="caution">
    <text evidence="1">The sequence shown here is derived from an EMBL/GenBank/DDBJ whole genome shotgun (WGS) entry which is preliminary data.</text>
</comment>
<dbReference type="Gene3D" id="1.25.40.10">
    <property type="entry name" value="Tetratricopeptide repeat domain"/>
    <property type="match status" value="1"/>
</dbReference>
<dbReference type="SUPFAM" id="SSF48452">
    <property type="entry name" value="TPR-like"/>
    <property type="match status" value="1"/>
</dbReference>
<evidence type="ECO:0000313" key="2">
    <source>
        <dbReference type="Proteomes" id="UP001596317"/>
    </source>
</evidence>
<proteinExistence type="predicted"/>
<dbReference type="RefSeq" id="WP_380058577.1">
    <property type="nucleotide sequence ID" value="NZ_JBHSWB010000002.1"/>
</dbReference>
<organism evidence="1 2">
    <name type="scientific">Deinococcus multiflagellatus</name>
    <dbReference type="NCBI Taxonomy" id="1656887"/>
    <lineage>
        <taxon>Bacteria</taxon>
        <taxon>Thermotogati</taxon>
        <taxon>Deinococcota</taxon>
        <taxon>Deinococci</taxon>
        <taxon>Deinococcales</taxon>
        <taxon>Deinococcaceae</taxon>
        <taxon>Deinococcus</taxon>
    </lineage>
</organism>
<evidence type="ECO:0000313" key="1">
    <source>
        <dbReference type="EMBL" id="MFC6662596.1"/>
    </source>
</evidence>
<name>A0ABW1ZNX2_9DEIO</name>
<dbReference type="EMBL" id="JBHSWB010000002">
    <property type="protein sequence ID" value="MFC6662596.1"/>
    <property type="molecule type" value="Genomic_DNA"/>
</dbReference>
<keyword evidence="2" id="KW-1185">Reference proteome</keyword>
<gene>
    <name evidence="1" type="ORF">ACFP90_21300</name>
</gene>
<sequence>MIGVVLVGMGSPIMQITPELLRQLNDAGQMAKVMELTDALGRSVSDQPGETALSLMTERGVALMRLGRIPEAMNALRLPMQQGVERAAIDFGVCYVHVGDIEAAHQHFAGLLERLSSDERANGRRWLALSLHLLGRTQEAYDQAQLALIEAQGSERAAFWLGLIQTTFALILMDRGTITWPRSILRRLCSRSTPGSIPSPGLLSCSSRF</sequence>
<dbReference type="Proteomes" id="UP001596317">
    <property type="component" value="Unassembled WGS sequence"/>
</dbReference>
<dbReference type="InterPro" id="IPR011990">
    <property type="entry name" value="TPR-like_helical_dom_sf"/>
</dbReference>